<feature type="region of interest" description="Disordered" evidence="1">
    <location>
        <begin position="165"/>
        <end position="251"/>
    </location>
</feature>
<organism evidence="2 3">
    <name type="scientific">Lagenidium giganteum</name>
    <dbReference type="NCBI Taxonomy" id="4803"/>
    <lineage>
        <taxon>Eukaryota</taxon>
        <taxon>Sar</taxon>
        <taxon>Stramenopiles</taxon>
        <taxon>Oomycota</taxon>
        <taxon>Peronosporomycetes</taxon>
        <taxon>Pythiales</taxon>
        <taxon>Pythiaceae</taxon>
    </lineage>
</organism>
<feature type="region of interest" description="Disordered" evidence="1">
    <location>
        <begin position="351"/>
        <end position="385"/>
    </location>
</feature>
<feature type="compositionally biased region" description="Low complexity" evidence="1">
    <location>
        <begin position="223"/>
        <end position="233"/>
    </location>
</feature>
<gene>
    <name evidence="2" type="ORF">N0F65_007764</name>
</gene>
<name>A0AAV2YPH7_9STRA</name>
<dbReference type="AlphaFoldDB" id="A0AAV2YPH7"/>
<comment type="caution">
    <text evidence="2">The sequence shown here is derived from an EMBL/GenBank/DDBJ whole genome shotgun (WGS) entry which is preliminary data.</text>
</comment>
<protein>
    <submittedName>
        <fullName evidence="2">Uncharacterized protein</fullName>
    </submittedName>
</protein>
<evidence type="ECO:0000313" key="3">
    <source>
        <dbReference type="Proteomes" id="UP001146120"/>
    </source>
</evidence>
<feature type="compositionally biased region" description="Acidic residues" evidence="1">
    <location>
        <begin position="456"/>
        <end position="480"/>
    </location>
</feature>
<accession>A0AAV2YPH7</accession>
<feature type="compositionally biased region" description="Low complexity" evidence="1">
    <location>
        <begin position="362"/>
        <end position="372"/>
    </location>
</feature>
<reference evidence="2" key="1">
    <citation type="submission" date="2022-11" db="EMBL/GenBank/DDBJ databases">
        <authorList>
            <person name="Morgan W.R."/>
            <person name="Tartar A."/>
        </authorList>
    </citation>
    <scope>NUCLEOTIDE SEQUENCE</scope>
    <source>
        <strain evidence="2">ARSEF 373</strain>
    </source>
</reference>
<evidence type="ECO:0000256" key="1">
    <source>
        <dbReference type="SAM" id="MobiDB-lite"/>
    </source>
</evidence>
<reference evidence="2" key="2">
    <citation type="journal article" date="2023" name="Microbiol Resour">
        <title>Decontamination and Annotation of the Draft Genome Sequence of the Oomycete Lagenidium giganteum ARSEF 373.</title>
        <authorList>
            <person name="Morgan W.R."/>
            <person name="Tartar A."/>
        </authorList>
    </citation>
    <scope>NUCLEOTIDE SEQUENCE</scope>
    <source>
        <strain evidence="2">ARSEF 373</strain>
    </source>
</reference>
<feature type="region of interest" description="Disordered" evidence="1">
    <location>
        <begin position="450"/>
        <end position="491"/>
    </location>
</feature>
<keyword evidence="3" id="KW-1185">Reference proteome</keyword>
<dbReference type="EMBL" id="DAKRPA010000211">
    <property type="protein sequence ID" value="DAZ95274.1"/>
    <property type="molecule type" value="Genomic_DNA"/>
</dbReference>
<feature type="compositionally biased region" description="Basic residues" evidence="1">
    <location>
        <begin position="167"/>
        <end position="177"/>
    </location>
</feature>
<dbReference type="Proteomes" id="UP001146120">
    <property type="component" value="Unassembled WGS sequence"/>
</dbReference>
<proteinExistence type="predicted"/>
<evidence type="ECO:0000313" key="2">
    <source>
        <dbReference type="EMBL" id="DAZ95274.1"/>
    </source>
</evidence>
<sequence length="586" mass="64904">MAAPLPSGFGTTSMDSDAYKRMLTSISREHLHRHSEMNNRLVGNVFLPAIESKARMTNTSTKHLKVIEQCIMAENKREQQLARCGSDKERRHWTRKFQAQRDHERDLIEALMLGKPANAELEIVDVDSLAIDPATVYTPVAAPPTTGLSASVHSPDRVFRKAEFARKHSPSRNKSPTRFKTTLTKKGLLPDCSGARTPPKGLSTSRPGTATPEHPGGIVVIESSSPTKRSSSPSRRRQLHPSLASSPLRQPALRIHGAHSPEAVKAARQAKAKSATCHAATADAAELKETPISFTGATTYQEARYQVLRAEQRERGFVEGATQTVAADDNKVDKDVVVVVTGSKHKALETVPSASTRKARPRSSPVRRSPMPTFNAADGNDGNPAFNVNTLTGSQSSDTVQLVQFYQKARVNPLSGVTTFMSDDPDEKIHLISKEQLSDVLKSELHWNQQDAGVQADEEEVSPLDPEDEEDQSEPGEESDPYGTAEAEKERNAQIELELQQALARQQELELALRHKQEMEQRLMRQLEQERENDVAIFMAVHNRLVDMINEVIEIDEARQHAAILQEVRLPNAGSCARIQLMTYWS</sequence>